<sequence>MSIKIAVILGTVRTGRLSEHAAKFVAEVGRKMKEVEIIYIDPKDLELPDEGEVVKDAKYSKATEEADAFFIVTPEYNHGYPGTLKRMLDSELKNYIHKPVAVAGVSDGRWGGTRVIEHLAPILRELGLSMTFTDLHFPNVDKVFNEQGELQDEAFIERNQK</sequence>
<dbReference type="GO" id="GO:0010181">
    <property type="term" value="F:FMN binding"/>
    <property type="evidence" value="ECO:0007669"/>
    <property type="project" value="InterPro"/>
</dbReference>
<evidence type="ECO:0000313" key="2">
    <source>
        <dbReference type="EMBL" id="MCA9381127.1"/>
    </source>
</evidence>
<dbReference type="InterPro" id="IPR050712">
    <property type="entry name" value="NAD(P)H-dep_reductase"/>
</dbReference>
<dbReference type="EMBL" id="JAGQLJ010000050">
    <property type="protein sequence ID" value="MCA9381127.1"/>
    <property type="molecule type" value="Genomic_DNA"/>
</dbReference>
<dbReference type="PANTHER" id="PTHR30543:SF21">
    <property type="entry name" value="NAD(P)H-DEPENDENT FMN REDUCTASE LOT6"/>
    <property type="match status" value="1"/>
</dbReference>
<dbReference type="PROSITE" id="PS50902">
    <property type="entry name" value="FLAVODOXIN_LIKE"/>
    <property type="match status" value="1"/>
</dbReference>
<gene>
    <name evidence="2" type="ORF">KC678_02590</name>
</gene>
<dbReference type="Gene3D" id="3.40.50.360">
    <property type="match status" value="1"/>
</dbReference>
<dbReference type="GO" id="GO:0005829">
    <property type="term" value="C:cytosol"/>
    <property type="evidence" value="ECO:0007669"/>
    <property type="project" value="TreeGrafter"/>
</dbReference>
<dbReference type="InterPro" id="IPR008254">
    <property type="entry name" value="Flavodoxin/NO_synth"/>
</dbReference>
<reference evidence="2" key="2">
    <citation type="journal article" date="2021" name="Microbiome">
        <title>Successional dynamics and alternative stable states in a saline activated sludge microbial community over 9 years.</title>
        <authorList>
            <person name="Wang Y."/>
            <person name="Ye J."/>
            <person name="Ju F."/>
            <person name="Liu L."/>
            <person name="Boyd J.A."/>
            <person name="Deng Y."/>
            <person name="Parks D.H."/>
            <person name="Jiang X."/>
            <person name="Yin X."/>
            <person name="Woodcroft B.J."/>
            <person name="Tyson G.W."/>
            <person name="Hugenholtz P."/>
            <person name="Polz M.F."/>
            <person name="Zhang T."/>
        </authorList>
    </citation>
    <scope>NUCLEOTIDE SEQUENCE</scope>
    <source>
        <strain evidence="2">HKST-UBA13</strain>
    </source>
</reference>
<dbReference type="SUPFAM" id="SSF52218">
    <property type="entry name" value="Flavoproteins"/>
    <property type="match status" value="1"/>
</dbReference>
<reference evidence="2" key="1">
    <citation type="submission" date="2020-04" db="EMBL/GenBank/DDBJ databases">
        <authorList>
            <person name="Zhang T."/>
        </authorList>
    </citation>
    <scope>NUCLEOTIDE SEQUENCE</scope>
    <source>
        <strain evidence="2">HKST-UBA13</strain>
    </source>
</reference>
<dbReference type="PANTHER" id="PTHR30543">
    <property type="entry name" value="CHROMATE REDUCTASE"/>
    <property type="match status" value="1"/>
</dbReference>
<dbReference type="InterPro" id="IPR005025">
    <property type="entry name" value="FMN_Rdtase-like_dom"/>
</dbReference>
<dbReference type="InterPro" id="IPR029039">
    <property type="entry name" value="Flavoprotein-like_sf"/>
</dbReference>
<proteinExistence type="predicted"/>
<organism evidence="2 3">
    <name type="scientific">Candidatus Dojkabacteria bacterium</name>
    <dbReference type="NCBI Taxonomy" id="2099670"/>
    <lineage>
        <taxon>Bacteria</taxon>
        <taxon>Candidatus Dojkabacteria</taxon>
    </lineage>
</organism>
<evidence type="ECO:0000313" key="3">
    <source>
        <dbReference type="Proteomes" id="UP000775877"/>
    </source>
</evidence>
<dbReference type="GO" id="GO:0016491">
    <property type="term" value="F:oxidoreductase activity"/>
    <property type="evidence" value="ECO:0007669"/>
    <property type="project" value="InterPro"/>
</dbReference>
<comment type="caution">
    <text evidence="2">The sequence shown here is derived from an EMBL/GenBank/DDBJ whole genome shotgun (WGS) entry which is preliminary data.</text>
</comment>
<protein>
    <submittedName>
        <fullName evidence="2">NAD(P)H-dependent oxidoreductase</fullName>
    </submittedName>
</protein>
<dbReference type="AlphaFoldDB" id="A0A955I9G1"/>
<evidence type="ECO:0000259" key="1">
    <source>
        <dbReference type="PROSITE" id="PS50902"/>
    </source>
</evidence>
<feature type="domain" description="Flavodoxin-like" evidence="1">
    <location>
        <begin position="6"/>
        <end position="161"/>
    </location>
</feature>
<feature type="non-terminal residue" evidence="2">
    <location>
        <position position="161"/>
    </location>
</feature>
<dbReference type="Pfam" id="PF03358">
    <property type="entry name" value="FMN_red"/>
    <property type="match status" value="1"/>
</dbReference>
<name>A0A955I9G1_9BACT</name>
<dbReference type="Proteomes" id="UP000775877">
    <property type="component" value="Unassembled WGS sequence"/>
</dbReference>
<accession>A0A955I9G1</accession>